<comment type="caution">
    <text evidence="2">Lacks conserved residue(s) required for the propagation of feature annotation.</text>
</comment>
<feature type="binding site" evidence="2">
    <location>
        <position position="28"/>
    </location>
    <ligand>
        <name>Mg(2+)</name>
        <dbReference type="ChEBI" id="CHEBI:18420"/>
        <label>4</label>
    </ligand>
</feature>
<evidence type="ECO:0000256" key="1">
    <source>
        <dbReference type="ARBA" id="ARBA00022977"/>
    </source>
</evidence>
<feature type="binding site" evidence="2">
    <location>
        <begin position="119"/>
        <end position="120"/>
    </location>
    <ligand>
        <name>ATP</name>
        <dbReference type="ChEBI" id="CHEBI:30616"/>
    </ligand>
</feature>
<evidence type="ECO:0000313" key="5">
    <source>
        <dbReference type="EMBL" id="AWB64978.1"/>
    </source>
</evidence>
<evidence type="ECO:0000313" key="6">
    <source>
        <dbReference type="Proteomes" id="UP000244441"/>
    </source>
</evidence>
<feature type="binding site" evidence="2">
    <location>
        <position position="28"/>
    </location>
    <ligand>
        <name>Mg(2+)</name>
        <dbReference type="ChEBI" id="CHEBI:18420"/>
        <label>3</label>
    </ligand>
</feature>
<feature type="binding site" evidence="2">
    <location>
        <position position="325"/>
    </location>
    <ligand>
        <name>substrate</name>
    </ligand>
</feature>
<feature type="binding site" evidence="2">
    <location>
        <position position="120"/>
    </location>
    <ligand>
        <name>Mg(2+)</name>
        <dbReference type="ChEBI" id="CHEBI:18420"/>
        <label>1</label>
    </ligand>
</feature>
<dbReference type="EC" id="2.7.4.16" evidence="2"/>
<feature type="binding site" evidence="2">
    <location>
        <position position="73"/>
    </location>
    <ligand>
        <name>Mg(2+)</name>
        <dbReference type="ChEBI" id="CHEBI:18420"/>
        <label>2</label>
    </ligand>
</feature>
<feature type="binding site" evidence="2">
    <location>
        <position position="52"/>
    </location>
    <ligand>
        <name>substrate</name>
    </ligand>
</feature>
<feature type="binding site" evidence="2">
    <location>
        <position position="45"/>
    </location>
    <ligand>
        <name>Mg(2+)</name>
        <dbReference type="ChEBI" id="CHEBI:18420"/>
        <label>2</label>
    </ligand>
</feature>
<keyword evidence="2" id="KW-0808">Transferase</keyword>
<dbReference type="GO" id="GO:0009228">
    <property type="term" value="P:thiamine biosynthetic process"/>
    <property type="evidence" value="ECO:0007669"/>
    <property type="project" value="UniProtKB-KW"/>
</dbReference>
<dbReference type="PANTHER" id="PTHR30270">
    <property type="entry name" value="THIAMINE-MONOPHOSPHATE KINASE"/>
    <property type="match status" value="1"/>
</dbReference>
<dbReference type="Gene3D" id="3.30.1330.10">
    <property type="entry name" value="PurM-like, N-terminal domain"/>
    <property type="match status" value="1"/>
</dbReference>
<feature type="domain" description="PurM-like C-terminal" evidence="4">
    <location>
        <begin position="148"/>
        <end position="300"/>
    </location>
</feature>
<dbReference type="GO" id="GO:0009229">
    <property type="term" value="P:thiamine diphosphate biosynthetic process"/>
    <property type="evidence" value="ECO:0007669"/>
    <property type="project" value="UniProtKB-UniRule"/>
</dbReference>
<dbReference type="GO" id="GO:0009030">
    <property type="term" value="F:thiamine-phosphate kinase activity"/>
    <property type="evidence" value="ECO:0007669"/>
    <property type="project" value="UniProtKB-UniRule"/>
</dbReference>
<evidence type="ECO:0000259" key="3">
    <source>
        <dbReference type="Pfam" id="PF00586"/>
    </source>
</evidence>
<organism evidence="5 6">
    <name type="scientific">Saccharobesus litoralis</name>
    <dbReference type="NCBI Taxonomy" id="2172099"/>
    <lineage>
        <taxon>Bacteria</taxon>
        <taxon>Pseudomonadati</taxon>
        <taxon>Pseudomonadota</taxon>
        <taxon>Gammaproteobacteria</taxon>
        <taxon>Alteromonadales</taxon>
        <taxon>Alteromonadaceae</taxon>
        <taxon>Saccharobesus</taxon>
    </lineage>
</organism>
<dbReference type="InterPro" id="IPR036921">
    <property type="entry name" value="PurM-like_N_sf"/>
</dbReference>
<dbReference type="KEGG" id="cate:C2869_00325"/>
<feature type="binding site" evidence="2">
    <location>
        <position position="265"/>
    </location>
    <ligand>
        <name>substrate</name>
    </ligand>
</feature>
<dbReference type="NCBIfam" id="TIGR01379">
    <property type="entry name" value="thiL"/>
    <property type="match status" value="1"/>
</dbReference>
<comment type="catalytic activity">
    <reaction evidence="2">
        <text>thiamine phosphate + ATP = thiamine diphosphate + ADP</text>
        <dbReference type="Rhea" id="RHEA:15913"/>
        <dbReference type="ChEBI" id="CHEBI:30616"/>
        <dbReference type="ChEBI" id="CHEBI:37575"/>
        <dbReference type="ChEBI" id="CHEBI:58937"/>
        <dbReference type="ChEBI" id="CHEBI:456216"/>
        <dbReference type="EC" id="2.7.4.16"/>
    </reaction>
</comment>
<keyword evidence="2" id="KW-0547">Nucleotide-binding</keyword>
<feature type="binding site" evidence="2">
    <location>
        <position position="217"/>
    </location>
    <ligand>
        <name>Mg(2+)</name>
        <dbReference type="ChEBI" id="CHEBI:18420"/>
        <label>5</label>
    </ligand>
</feature>
<dbReference type="SUPFAM" id="SSF55326">
    <property type="entry name" value="PurM N-terminal domain-like"/>
    <property type="match status" value="1"/>
</dbReference>
<evidence type="ECO:0000256" key="2">
    <source>
        <dbReference type="HAMAP-Rule" id="MF_02128"/>
    </source>
</evidence>
<dbReference type="PIRSF" id="PIRSF005303">
    <property type="entry name" value="Thiam_monoph_kin"/>
    <property type="match status" value="1"/>
</dbReference>
<accession>A0A2S0VL94</accession>
<gene>
    <name evidence="2 5" type="primary">thiL</name>
    <name evidence="5" type="ORF">C2869_00325</name>
</gene>
<evidence type="ECO:0000259" key="4">
    <source>
        <dbReference type="Pfam" id="PF02769"/>
    </source>
</evidence>
<dbReference type="AlphaFoldDB" id="A0A2S0VL94"/>
<feature type="binding site" evidence="2">
    <location>
        <position position="144"/>
    </location>
    <ligand>
        <name>ATP</name>
        <dbReference type="ChEBI" id="CHEBI:30616"/>
    </ligand>
</feature>
<dbReference type="PANTHER" id="PTHR30270:SF0">
    <property type="entry name" value="THIAMINE-MONOPHOSPHATE KINASE"/>
    <property type="match status" value="1"/>
</dbReference>
<dbReference type="Pfam" id="PF02769">
    <property type="entry name" value="AIRS_C"/>
    <property type="match status" value="1"/>
</dbReference>
<feature type="binding site" evidence="2">
    <location>
        <position position="45"/>
    </location>
    <ligand>
        <name>Mg(2+)</name>
        <dbReference type="ChEBI" id="CHEBI:18420"/>
        <label>1</label>
    </ligand>
</feature>
<dbReference type="Proteomes" id="UP000244441">
    <property type="component" value="Chromosome"/>
</dbReference>
<proteinExistence type="inferred from homology"/>
<comment type="pathway">
    <text evidence="2">Cofactor biosynthesis; thiamine diphosphate biosynthesis; thiamine diphosphate from thiamine phosphate: step 1/1.</text>
</comment>
<keyword evidence="1 2" id="KW-0784">Thiamine biosynthesis</keyword>
<name>A0A2S0VL94_9ALTE</name>
<keyword evidence="6" id="KW-1185">Reference proteome</keyword>
<dbReference type="InterPro" id="IPR036676">
    <property type="entry name" value="PurM-like_C_sf"/>
</dbReference>
<reference evidence="5 6" key="1">
    <citation type="submission" date="2018-01" db="EMBL/GenBank/DDBJ databases">
        <title>Genome sequence of a Cantenovulum-like bacteria.</title>
        <authorList>
            <person name="Tan W.R."/>
            <person name="Lau N.-S."/>
            <person name="Go F."/>
            <person name="Amirul A.-A.A."/>
        </authorList>
    </citation>
    <scope>NUCLEOTIDE SEQUENCE [LARGE SCALE GENOMIC DNA]</scope>
    <source>
        <strain evidence="5 6">CCB-QB4</strain>
    </source>
</reference>
<dbReference type="EMBL" id="CP026604">
    <property type="protein sequence ID" value="AWB64978.1"/>
    <property type="molecule type" value="Genomic_DNA"/>
</dbReference>
<dbReference type="OrthoDB" id="9802811at2"/>
<dbReference type="Gene3D" id="3.90.650.10">
    <property type="entry name" value="PurM-like C-terminal domain"/>
    <property type="match status" value="1"/>
</dbReference>
<dbReference type="Pfam" id="PF00586">
    <property type="entry name" value="AIRS"/>
    <property type="match status" value="1"/>
</dbReference>
<dbReference type="InterPro" id="IPR010918">
    <property type="entry name" value="PurM-like_C_dom"/>
</dbReference>
<dbReference type="SUPFAM" id="SSF56042">
    <property type="entry name" value="PurM C-terminal domain-like"/>
    <property type="match status" value="1"/>
</dbReference>
<dbReference type="RefSeq" id="WP_108601057.1">
    <property type="nucleotide sequence ID" value="NZ_CP026604.1"/>
</dbReference>
<dbReference type="InterPro" id="IPR006283">
    <property type="entry name" value="ThiL-like"/>
</dbReference>
<dbReference type="UniPathway" id="UPA00060">
    <property type="reaction ID" value="UER00142"/>
</dbReference>
<comment type="similarity">
    <text evidence="2">Belongs to the thiamine-monophosphate kinase family.</text>
</comment>
<dbReference type="InterPro" id="IPR016188">
    <property type="entry name" value="PurM-like_N"/>
</dbReference>
<keyword evidence="2" id="KW-0460">Magnesium</keyword>
<dbReference type="CDD" id="cd02194">
    <property type="entry name" value="ThiL"/>
    <property type="match status" value="1"/>
</dbReference>
<dbReference type="HAMAP" id="MF_02128">
    <property type="entry name" value="TMP_kinase"/>
    <property type="match status" value="1"/>
</dbReference>
<comment type="function">
    <text evidence="2">Catalyzes the ATP-dependent phosphorylation of thiamine-monophosphate (TMP) to form thiamine-pyrophosphate (TPP), the active form of vitamin B1.</text>
</comment>
<sequence>MNEFALIKQYFHQQSTPDKGVILDKGDDCALLSPPIHQSLAVTTDTLVSGRHFLPEIDPFALGHRVLATNLSDLAAMGANPKWFNLALTLPNFDADWLKAFSQGLFNLASQFQCHLIGGDTTKGPLSITISAFGEVEASKALTRCAAQVGDDIYVSGTIGDAAAGLAAYTDKNFAAQRIVSEQSVMFLKQRFDLPQPRVSLGKKLLGIANAALDISDGLVADLNHICQRSELNAVIHCESLPLAQHHKDAVGFEQALVNALSGGDDYELCFTAPKAQRQTIKNIANDLHLPLTLIGEMLECAEGPQPTCSVLNKGRVQNLAKHGFQHF</sequence>
<dbReference type="GO" id="GO:0000287">
    <property type="term" value="F:magnesium ion binding"/>
    <property type="evidence" value="ECO:0007669"/>
    <property type="project" value="UniProtKB-UniRule"/>
</dbReference>
<feature type="binding site" evidence="2">
    <location>
        <position position="214"/>
    </location>
    <ligand>
        <name>Mg(2+)</name>
        <dbReference type="ChEBI" id="CHEBI:18420"/>
        <label>3</label>
    </ligand>
</feature>
<comment type="miscellaneous">
    <text evidence="2">Reaction mechanism of ThiL seems to utilize a direct, inline transfer of the gamma-phosphate of ATP to TMP rather than a phosphorylated enzyme intermediate.</text>
</comment>
<keyword evidence="2" id="KW-0479">Metal-binding</keyword>
<feature type="binding site" evidence="2">
    <location>
        <position position="73"/>
    </location>
    <ligand>
        <name>Mg(2+)</name>
        <dbReference type="ChEBI" id="CHEBI:18420"/>
        <label>3</label>
    </ligand>
</feature>
<keyword evidence="2" id="KW-0067">ATP-binding</keyword>
<feature type="binding site" evidence="2">
    <location>
        <position position="73"/>
    </location>
    <ligand>
        <name>Mg(2+)</name>
        <dbReference type="ChEBI" id="CHEBI:18420"/>
        <label>4</label>
    </ligand>
</feature>
<feature type="binding site" evidence="2">
    <location>
        <position position="216"/>
    </location>
    <ligand>
        <name>ATP</name>
        <dbReference type="ChEBI" id="CHEBI:30616"/>
    </ligand>
</feature>
<dbReference type="GO" id="GO:0005524">
    <property type="term" value="F:ATP binding"/>
    <property type="evidence" value="ECO:0007669"/>
    <property type="project" value="UniProtKB-UniRule"/>
</dbReference>
<protein>
    <recommendedName>
        <fullName evidence="2">Thiamine-monophosphate kinase</fullName>
        <shortName evidence="2">TMP kinase</shortName>
        <shortName evidence="2">Thiamine-phosphate kinase</shortName>
        <ecNumber evidence="2">2.7.4.16</ecNumber>
    </recommendedName>
</protein>
<feature type="domain" description="PurM-like N-terminal" evidence="3">
    <location>
        <begin position="26"/>
        <end position="136"/>
    </location>
</feature>
<feature type="binding site" evidence="2">
    <location>
        <position position="44"/>
    </location>
    <ligand>
        <name>Mg(2+)</name>
        <dbReference type="ChEBI" id="CHEBI:18420"/>
        <label>1</label>
    </ligand>
</feature>
<feature type="binding site" evidence="2">
    <location>
        <position position="43"/>
    </location>
    <ligand>
        <name>Mg(2+)</name>
        <dbReference type="ChEBI" id="CHEBI:18420"/>
        <label>4</label>
    </ligand>
</feature>
<keyword evidence="2 5" id="KW-0418">Kinase</keyword>